<dbReference type="GO" id="GO:0005737">
    <property type="term" value="C:cytoplasm"/>
    <property type="evidence" value="ECO:0007669"/>
    <property type="project" value="TreeGrafter"/>
</dbReference>
<dbReference type="GO" id="GO:0008270">
    <property type="term" value="F:zinc ion binding"/>
    <property type="evidence" value="ECO:0007669"/>
    <property type="project" value="UniProtKB-KW"/>
</dbReference>
<dbReference type="InterPro" id="IPR015940">
    <property type="entry name" value="UBA"/>
</dbReference>
<feature type="compositionally biased region" description="Basic and acidic residues" evidence="2">
    <location>
        <begin position="148"/>
        <end position="162"/>
    </location>
</feature>
<dbReference type="Gene3D" id="1.10.8.10">
    <property type="entry name" value="DNA helicase RuvA subunit, C-terminal domain"/>
    <property type="match status" value="1"/>
</dbReference>
<dbReference type="SMART" id="SM00105">
    <property type="entry name" value="ArfGap"/>
    <property type="match status" value="1"/>
</dbReference>
<dbReference type="Gene3D" id="1.10.220.150">
    <property type="entry name" value="Arf GTPase activating protein"/>
    <property type="match status" value="1"/>
</dbReference>
<keyword evidence="1" id="KW-0863">Zinc-finger</keyword>
<organism evidence="5 6">
    <name type="scientific">Orbilia ellipsospora</name>
    <dbReference type="NCBI Taxonomy" id="2528407"/>
    <lineage>
        <taxon>Eukaryota</taxon>
        <taxon>Fungi</taxon>
        <taxon>Dikarya</taxon>
        <taxon>Ascomycota</taxon>
        <taxon>Pezizomycotina</taxon>
        <taxon>Orbiliomycetes</taxon>
        <taxon>Orbiliales</taxon>
        <taxon>Orbiliaceae</taxon>
        <taxon>Orbilia</taxon>
    </lineage>
</organism>
<evidence type="ECO:0000256" key="2">
    <source>
        <dbReference type="SAM" id="MobiDB-lite"/>
    </source>
</evidence>
<dbReference type="PRINTS" id="PR00405">
    <property type="entry name" value="REVINTRACTNG"/>
</dbReference>
<feature type="region of interest" description="Disordered" evidence="2">
    <location>
        <begin position="230"/>
        <end position="298"/>
    </location>
</feature>
<protein>
    <recommendedName>
        <fullName evidence="7">UBA domain-containing protein 3</fullName>
    </recommendedName>
</protein>
<dbReference type="Pfam" id="PF01412">
    <property type="entry name" value="ArfGap"/>
    <property type="match status" value="1"/>
</dbReference>
<dbReference type="PROSITE" id="PS50030">
    <property type="entry name" value="UBA"/>
    <property type="match status" value="1"/>
</dbReference>
<sequence length="634" mass="69361">MASLSKRQQQRNEKALQELINKVPGNNQCADCGARNPGWASWSLGIFLCLRCAAVHRKLGTHISRVKSISLDTWTNEQVDTMKRIGNVKSNAIWNPDPSKHPAPVDLEDSESIMERYIRDKYEHGKFRRDAPQDGSKLLTASSTSTGAKRDLSPAPRSRDGNPRSSSPFESKGSKVLGMNGTGSVSIPPEYEAKVAKLKDMGFADDKQNAQVLKHTKGNMERAVEVLISLGGGTTSPVPPPKDRPVVRKQRSGLMLGGVKETQSSGGNPFDQLDQQEAAPQQPPQQQQQQSQILAPQPQQAQQLFANGQNGLLQNGIAQNGGLNPAQYNPFLQPQTTGYQPQLQQQQQQPQLYMNGNGQWVQNLQQVQNPYQQAILQQQQQQQQAQQAAFAQAQQGLPTPLASPWGDVPQQQLQYATSHYTGSSTSAQSPVSATNPFFNQMQQTNPYITHQQQQPFQQTYTPPLQQVHTGGVLPVIFQPSPVSPLPDPNQTFLQQQQQQQFNQQNVGLAPMQPLAPQLTGRADKSTILQLYNYPQLAPAPSSVQQNLPGVPVQQRSVSTPAFPSSGSNNPFTAKMNGGNVAPSPTGAAQDPFGKMRGGSMRGHMTQESVDLVGLQNGRHSPDAFKSLSANFRHR</sequence>
<dbReference type="GO" id="GO:0005096">
    <property type="term" value="F:GTPase activator activity"/>
    <property type="evidence" value="ECO:0007669"/>
    <property type="project" value="InterPro"/>
</dbReference>
<feature type="region of interest" description="Disordered" evidence="2">
    <location>
        <begin position="324"/>
        <end position="349"/>
    </location>
</feature>
<feature type="region of interest" description="Disordered" evidence="2">
    <location>
        <begin position="554"/>
        <end position="601"/>
    </location>
</feature>
<dbReference type="Pfam" id="PF00627">
    <property type="entry name" value="UBA"/>
    <property type="match status" value="1"/>
</dbReference>
<name>A0AAV9WXY2_9PEZI</name>
<gene>
    <name evidence="5" type="ORF">TWF694_004281</name>
</gene>
<comment type="caution">
    <text evidence="5">The sequence shown here is derived from an EMBL/GenBank/DDBJ whole genome shotgun (WGS) entry which is preliminary data.</text>
</comment>
<dbReference type="AlphaFoldDB" id="A0AAV9WXY2"/>
<keyword evidence="6" id="KW-1185">Reference proteome</keyword>
<feature type="region of interest" description="Disordered" evidence="2">
    <location>
        <begin position="124"/>
        <end position="187"/>
    </location>
</feature>
<proteinExistence type="predicted"/>
<feature type="compositionally biased region" description="Low complexity" evidence="2">
    <location>
        <begin position="272"/>
        <end position="298"/>
    </location>
</feature>
<dbReference type="PANTHER" id="PTHR45705:SF7">
    <property type="entry name" value="ACTIVATING PROTEIN FOR ARF, PUTATIVE (AFU_ORTHOLOGUE AFUA_4G09120)-RELATED"/>
    <property type="match status" value="1"/>
</dbReference>
<dbReference type="SUPFAM" id="SSF46934">
    <property type="entry name" value="UBA-like"/>
    <property type="match status" value="1"/>
</dbReference>
<evidence type="ECO:0008006" key="7">
    <source>
        <dbReference type="Google" id="ProtNLM"/>
    </source>
</evidence>
<dbReference type="InterPro" id="IPR038508">
    <property type="entry name" value="ArfGAP_dom_sf"/>
</dbReference>
<reference evidence="5 6" key="1">
    <citation type="submission" date="2019-10" db="EMBL/GenBank/DDBJ databases">
        <authorList>
            <person name="Palmer J.M."/>
        </authorList>
    </citation>
    <scope>NUCLEOTIDE SEQUENCE [LARGE SCALE GENOMIC DNA]</scope>
    <source>
        <strain evidence="5 6">TWF694</strain>
    </source>
</reference>
<keyword evidence="1" id="KW-0479">Metal-binding</keyword>
<dbReference type="SMART" id="SM00165">
    <property type="entry name" value="UBA"/>
    <property type="match status" value="1"/>
</dbReference>
<dbReference type="InterPro" id="IPR001164">
    <property type="entry name" value="ArfGAP_dom"/>
</dbReference>
<evidence type="ECO:0000313" key="5">
    <source>
        <dbReference type="EMBL" id="KAK6529062.1"/>
    </source>
</evidence>
<feature type="compositionally biased region" description="Low complexity" evidence="2">
    <location>
        <begin position="332"/>
        <end position="349"/>
    </location>
</feature>
<feature type="domain" description="UBA" evidence="3">
    <location>
        <begin position="189"/>
        <end position="230"/>
    </location>
</feature>
<dbReference type="PANTHER" id="PTHR45705">
    <property type="entry name" value="FI20236P1"/>
    <property type="match status" value="1"/>
</dbReference>
<dbReference type="FunFam" id="1.10.220.150:FF:000026">
    <property type="entry name" value="GTPase activating protein for Arf, putative"/>
    <property type="match status" value="1"/>
</dbReference>
<dbReference type="Proteomes" id="UP001365542">
    <property type="component" value="Unassembled WGS sequence"/>
</dbReference>
<accession>A0AAV9WXY2</accession>
<dbReference type="SUPFAM" id="SSF57863">
    <property type="entry name" value="ArfGap/RecO-like zinc finger"/>
    <property type="match status" value="1"/>
</dbReference>
<dbReference type="EMBL" id="JAVHJO010000014">
    <property type="protein sequence ID" value="KAK6529062.1"/>
    <property type="molecule type" value="Genomic_DNA"/>
</dbReference>
<keyword evidence="1" id="KW-0862">Zinc</keyword>
<dbReference type="InterPro" id="IPR009060">
    <property type="entry name" value="UBA-like_sf"/>
</dbReference>
<feature type="region of interest" description="Disordered" evidence="2">
    <location>
        <begin position="615"/>
        <end position="634"/>
    </location>
</feature>
<dbReference type="InterPro" id="IPR051718">
    <property type="entry name" value="ARF_GTPase-activating"/>
</dbReference>
<dbReference type="InterPro" id="IPR037278">
    <property type="entry name" value="ARFGAP/RecO"/>
</dbReference>
<evidence type="ECO:0000259" key="3">
    <source>
        <dbReference type="PROSITE" id="PS50030"/>
    </source>
</evidence>
<evidence type="ECO:0000259" key="4">
    <source>
        <dbReference type="PROSITE" id="PS50115"/>
    </source>
</evidence>
<dbReference type="PROSITE" id="PS50115">
    <property type="entry name" value="ARFGAP"/>
    <property type="match status" value="1"/>
</dbReference>
<feature type="domain" description="Arf-GAP" evidence="4">
    <location>
        <begin position="13"/>
        <end position="138"/>
    </location>
</feature>
<evidence type="ECO:0000313" key="6">
    <source>
        <dbReference type="Proteomes" id="UP001365542"/>
    </source>
</evidence>
<evidence type="ECO:0000256" key="1">
    <source>
        <dbReference type="PROSITE-ProRule" id="PRU00288"/>
    </source>
</evidence>
<feature type="compositionally biased region" description="Polar residues" evidence="2">
    <location>
        <begin position="554"/>
        <end position="571"/>
    </location>
</feature>
<dbReference type="CDD" id="cd08204">
    <property type="entry name" value="ArfGap"/>
    <property type="match status" value="1"/>
</dbReference>